<dbReference type="GO" id="GO:0004674">
    <property type="term" value="F:protein serine/threonine kinase activity"/>
    <property type="evidence" value="ECO:0007669"/>
    <property type="project" value="UniProtKB-KW"/>
</dbReference>
<feature type="non-terminal residue" evidence="2">
    <location>
        <position position="1"/>
    </location>
</feature>
<sequence>RPPQVLPTYDPIVPPTTASPTAVETGTASSSAPPTRVRPPVVTSSPPAPPGGTVVEAADRVDGLIEEGLSAGQIRSDVGIDLRNLLRIAANATNQADLTVAVARLRDKIVERRREGSVSPAYAGRLDAAAAELGAART</sequence>
<keyword evidence="2" id="KW-0418">Kinase</keyword>
<protein>
    <submittedName>
        <fullName evidence="2">Serine/threonine protein kinase</fullName>
    </submittedName>
</protein>
<comment type="caution">
    <text evidence="2">The sequence shown here is derived from an EMBL/GenBank/DDBJ whole genome shotgun (WGS) entry which is preliminary data.</text>
</comment>
<proteinExistence type="predicted"/>
<gene>
    <name evidence="2" type="ORF">ACFO0M_12605</name>
</gene>
<dbReference type="EMBL" id="JBHSBT010000012">
    <property type="protein sequence ID" value="MFC4147088.1"/>
    <property type="molecule type" value="Genomic_DNA"/>
</dbReference>
<feature type="compositionally biased region" description="Polar residues" evidence="1">
    <location>
        <begin position="16"/>
        <end position="27"/>
    </location>
</feature>
<feature type="compositionally biased region" description="Low complexity" evidence="1">
    <location>
        <begin position="28"/>
        <end position="54"/>
    </location>
</feature>
<evidence type="ECO:0000313" key="3">
    <source>
        <dbReference type="Proteomes" id="UP001595788"/>
    </source>
</evidence>
<organism evidence="2 3">
    <name type="scientific">Micromonospora mangrovi</name>
    <dbReference type="NCBI Taxonomy" id="1182597"/>
    <lineage>
        <taxon>Bacteria</taxon>
        <taxon>Bacillati</taxon>
        <taxon>Actinomycetota</taxon>
        <taxon>Actinomycetes</taxon>
        <taxon>Micromonosporales</taxon>
        <taxon>Micromonosporaceae</taxon>
        <taxon>Micromonospora</taxon>
    </lineage>
</organism>
<feature type="region of interest" description="Disordered" evidence="1">
    <location>
        <begin position="1"/>
        <end position="54"/>
    </location>
</feature>
<evidence type="ECO:0000256" key="1">
    <source>
        <dbReference type="SAM" id="MobiDB-lite"/>
    </source>
</evidence>
<keyword evidence="3" id="KW-1185">Reference proteome</keyword>
<dbReference type="Proteomes" id="UP001595788">
    <property type="component" value="Unassembled WGS sequence"/>
</dbReference>
<reference evidence="3" key="1">
    <citation type="journal article" date="2019" name="Int. J. Syst. Evol. Microbiol.">
        <title>The Global Catalogue of Microorganisms (GCM) 10K type strain sequencing project: providing services to taxonomists for standard genome sequencing and annotation.</title>
        <authorList>
            <consortium name="The Broad Institute Genomics Platform"/>
            <consortium name="The Broad Institute Genome Sequencing Center for Infectious Disease"/>
            <person name="Wu L."/>
            <person name="Ma J."/>
        </authorList>
    </citation>
    <scope>NUCLEOTIDE SEQUENCE [LARGE SCALE GENOMIC DNA]</scope>
    <source>
        <strain evidence="3">2803GPT1-18</strain>
    </source>
</reference>
<evidence type="ECO:0000313" key="2">
    <source>
        <dbReference type="EMBL" id="MFC4147088.1"/>
    </source>
</evidence>
<keyword evidence="2" id="KW-0808">Transferase</keyword>
<keyword evidence="2" id="KW-0723">Serine/threonine-protein kinase</keyword>
<name>A0ABV8MA70_9ACTN</name>
<accession>A0ABV8MA70</accession>